<organism evidence="2 3">
    <name type="scientific">Candidatus Avoscillospira avistercoris</name>
    <dbReference type="NCBI Taxonomy" id="2840707"/>
    <lineage>
        <taxon>Bacteria</taxon>
        <taxon>Bacillati</taxon>
        <taxon>Bacillota</taxon>
        <taxon>Clostridia</taxon>
        <taxon>Eubacteriales</taxon>
        <taxon>Oscillospiraceae</taxon>
        <taxon>Oscillospiraceae incertae sedis</taxon>
        <taxon>Candidatus Avoscillospira</taxon>
    </lineage>
</organism>
<evidence type="ECO:0000259" key="1">
    <source>
        <dbReference type="Pfam" id="PF01208"/>
    </source>
</evidence>
<sequence>MLTAKENLREVIRGGKPDRYVNQYEAIQLLFHPFLTHSPKPAPGQENVINAWGVTNSFPAGTPGPFPVHTPDKIVVKDIEDWKDYVKAPPLDFPQAEWDMFKAQYDAVDSSKAYKATFIAPGLFEQTHYLCEITNALVYYITNPDEMHDLIKYLTEWELKLAEGICSNLHPDAIFHHDDWGSEMSTFMSPDMFADFFLEPYKEIYKYYHDHGVELVFHHSDSFGATLVPYMIEMGIDVWQGCMESNNVPELVKKYGGKISFMGGIDNKSVDFSGWTDEDCNKAARKICDAIGPNYFIPCITQGGPGSVFPGTYASLSKAIDEINREKFGITDPDSGRLPWQILF</sequence>
<comment type="caution">
    <text evidence="2">The sequence shown here is derived from an EMBL/GenBank/DDBJ whole genome shotgun (WGS) entry which is preliminary data.</text>
</comment>
<dbReference type="PANTHER" id="PTHR47099">
    <property type="entry name" value="METHYLCOBAMIDE:COM METHYLTRANSFERASE MTBA"/>
    <property type="match status" value="1"/>
</dbReference>
<dbReference type="Pfam" id="PF01208">
    <property type="entry name" value="URO-D"/>
    <property type="match status" value="1"/>
</dbReference>
<dbReference type="Gene3D" id="3.20.20.210">
    <property type="match status" value="1"/>
</dbReference>
<evidence type="ECO:0000313" key="2">
    <source>
        <dbReference type="EMBL" id="HIS63927.1"/>
    </source>
</evidence>
<name>A0A9D1F7I3_9FIRM</name>
<evidence type="ECO:0000313" key="3">
    <source>
        <dbReference type="Proteomes" id="UP000886741"/>
    </source>
</evidence>
<gene>
    <name evidence="2" type="ORF">IAA83_00975</name>
</gene>
<proteinExistence type="predicted"/>
<accession>A0A9D1F7I3</accession>
<dbReference type="InterPro" id="IPR052024">
    <property type="entry name" value="Methanogen_methyltrans"/>
</dbReference>
<feature type="domain" description="Uroporphyrinogen decarboxylase (URO-D)" evidence="1">
    <location>
        <begin position="128"/>
        <end position="293"/>
    </location>
</feature>
<reference evidence="2" key="2">
    <citation type="journal article" date="2021" name="PeerJ">
        <title>Extensive microbial diversity within the chicken gut microbiome revealed by metagenomics and culture.</title>
        <authorList>
            <person name="Gilroy R."/>
            <person name="Ravi A."/>
            <person name="Getino M."/>
            <person name="Pursley I."/>
            <person name="Horton D.L."/>
            <person name="Alikhan N.F."/>
            <person name="Baker D."/>
            <person name="Gharbi K."/>
            <person name="Hall N."/>
            <person name="Watson M."/>
            <person name="Adriaenssens E.M."/>
            <person name="Foster-Nyarko E."/>
            <person name="Jarju S."/>
            <person name="Secka A."/>
            <person name="Antonio M."/>
            <person name="Oren A."/>
            <person name="Chaudhuri R.R."/>
            <person name="La Ragione R."/>
            <person name="Hildebrand F."/>
            <person name="Pallen M.J."/>
        </authorList>
    </citation>
    <scope>NUCLEOTIDE SEQUENCE</scope>
    <source>
        <strain evidence="2">ChiBcec16-1751</strain>
    </source>
</reference>
<dbReference type="InterPro" id="IPR038071">
    <property type="entry name" value="UROD/MetE-like_sf"/>
</dbReference>
<reference evidence="2" key="1">
    <citation type="submission" date="2020-10" db="EMBL/GenBank/DDBJ databases">
        <authorList>
            <person name="Gilroy R."/>
        </authorList>
    </citation>
    <scope>NUCLEOTIDE SEQUENCE</scope>
    <source>
        <strain evidence="2">ChiBcec16-1751</strain>
    </source>
</reference>
<protein>
    <submittedName>
        <fullName evidence="2">Uroporphyrinogen decarboxylase</fullName>
    </submittedName>
</protein>
<dbReference type="PANTHER" id="PTHR47099:SF1">
    <property type="entry name" value="METHYLCOBAMIDE:COM METHYLTRANSFERASE MTBA"/>
    <property type="match status" value="1"/>
</dbReference>
<dbReference type="AlphaFoldDB" id="A0A9D1F7I3"/>
<dbReference type="Proteomes" id="UP000886741">
    <property type="component" value="Unassembled WGS sequence"/>
</dbReference>
<dbReference type="EMBL" id="DVJJ01000020">
    <property type="protein sequence ID" value="HIS63927.1"/>
    <property type="molecule type" value="Genomic_DNA"/>
</dbReference>
<dbReference type="InterPro" id="IPR000257">
    <property type="entry name" value="Uroporphyrinogen_deCOase"/>
</dbReference>
<dbReference type="GO" id="GO:0006779">
    <property type="term" value="P:porphyrin-containing compound biosynthetic process"/>
    <property type="evidence" value="ECO:0007669"/>
    <property type="project" value="InterPro"/>
</dbReference>
<dbReference type="SUPFAM" id="SSF51726">
    <property type="entry name" value="UROD/MetE-like"/>
    <property type="match status" value="1"/>
</dbReference>
<dbReference type="GO" id="GO:0004853">
    <property type="term" value="F:uroporphyrinogen decarboxylase activity"/>
    <property type="evidence" value="ECO:0007669"/>
    <property type="project" value="InterPro"/>
</dbReference>